<dbReference type="InterPro" id="IPR007627">
    <property type="entry name" value="RNA_pol_sigma70_r2"/>
</dbReference>
<feature type="domain" description="RNA polymerase sigma factor 70 region 4 type 2" evidence="6">
    <location>
        <begin position="121"/>
        <end position="168"/>
    </location>
</feature>
<dbReference type="InterPro" id="IPR039425">
    <property type="entry name" value="RNA_pol_sigma-70-like"/>
</dbReference>
<name>A0A1I3GN06_9SPHI</name>
<reference evidence="7 8" key="1">
    <citation type="submission" date="2016-10" db="EMBL/GenBank/DDBJ databases">
        <authorList>
            <person name="de Groot N.N."/>
        </authorList>
    </citation>
    <scope>NUCLEOTIDE SEQUENCE [LARGE SCALE GENOMIC DNA]</scope>
    <source>
        <strain evidence="7 8">RK1</strain>
    </source>
</reference>
<evidence type="ECO:0000313" key="8">
    <source>
        <dbReference type="Proteomes" id="UP000198670"/>
    </source>
</evidence>
<keyword evidence="4" id="KW-0804">Transcription</keyword>
<dbReference type="GO" id="GO:0003677">
    <property type="term" value="F:DNA binding"/>
    <property type="evidence" value="ECO:0007669"/>
    <property type="project" value="InterPro"/>
</dbReference>
<evidence type="ECO:0000256" key="4">
    <source>
        <dbReference type="ARBA" id="ARBA00023163"/>
    </source>
</evidence>
<dbReference type="PANTHER" id="PTHR43133">
    <property type="entry name" value="RNA POLYMERASE ECF-TYPE SIGMA FACTO"/>
    <property type="match status" value="1"/>
</dbReference>
<dbReference type="SUPFAM" id="SSF88659">
    <property type="entry name" value="Sigma3 and sigma4 domains of RNA polymerase sigma factors"/>
    <property type="match status" value="1"/>
</dbReference>
<dbReference type="Pfam" id="PF08281">
    <property type="entry name" value="Sigma70_r4_2"/>
    <property type="match status" value="1"/>
</dbReference>
<dbReference type="Pfam" id="PF04542">
    <property type="entry name" value="Sigma70_r2"/>
    <property type="match status" value="1"/>
</dbReference>
<dbReference type="InterPro" id="IPR013249">
    <property type="entry name" value="RNA_pol_sigma70_r4_t2"/>
</dbReference>
<dbReference type="GO" id="GO:0006352">
    <property type="term" value="P:DNA-templated transcription initiation"/>
    <property type="evidence" value="ECO:0007669"/>
    <property type="project" value="InterPro"/>
</dbReference>
<dbReference type="Gene3D" id="1.10.10.10">
    <property type="entry name" value="Winged helix-like DNA-binding domain superfamily/Winged helix DNA-binding domain"/>
    <property type="match status" value="1"/>
</dbReference>
<keyword evidence="3" id="KW-0731">Sigma factor</keyword>
<gene>
    <name evidence="7" type="ORF">SAMN05444682_10342</name>
</gene>
<dbReference type="InterPro" id="IPR036388">
    <property type="entry name" value="WH-like_DNA-bd_sf"/>
</dbReference>
<evidence type="ECO:0000313" key="7">
    <source>
        <dbReference type="EMBL" id="SFI24844.1"/>
    </source>
</evidence>
<dbReference type="Proteomes" id="UP000198670">
    <property type="component" value="Unassembled WGS sequence"/>
</dbReference>
<dbReference type="InterPro" id="IPR013324">
    <property type="entry name" value="RNA_pol_sigma_r3/r4-like"/>
</dbReference>
<evidence type="ECO:0000259" key="5">
    <source>
        <dbReference type="Pfam" id="PF04542"/>
    </source>
</evidence>
<keyword evidence="2" id="KW-0805">Transcription regulation</keyword>
<accession>A0A1I3GN06</accession>
<evidence type="ECO:0000256" key="3">
    <source>
        <dbReference type="ARBA" id="ARBA00023082"/>
    </source>
</evidence>
<dbReference type="Gene3D" id="1.10.1740.10">
    <property type="match status" value="1"/>
</dbReference>
<sequence>MHHNIKNLRDFKLGRESGLKYLMLKFGNSLRFFAYSIIRNKEAAEEIVSDLFYKLWERREQVESLDKIKAFLFISARNACYDYLDLSTNRIQSEPDPLAALESQETDILNKIIFSELVELIVKEVNKLPKQQAVVFRMSFLEGMTTEEICAKLGTSIGNVYFAKSKAISTLRSILERKDLKLYTTFFYLLWMLVD</sequence>
<dbReference type="InterPro" id="IPR014284">
    <property type="entry name" value="RNA_pol_sigma-70_dom"/>
</dbReference>
<evidence type="ECO:0000256" key="2">
    <source>
        <dbReference type="ARBA" id="ARBA00023015"/>
    </source>
</evidence>
<dbReference type="SUPFAM" id="SSF88946">
    <property type="entry name" value="Sigma2 domain of RNA polymerase sigma factors"/>
    <property type="match status" value="1"/>
</dbReference>
<dbReference type="RefSeq" id="WP_090625852.1">
    <property type="nucleotide sequence ID" value="NZ_FOQO01000003.1"/>
</dbReference>
<dbReference type="NCBIfam" id="TIGR02937">
    <property type="entry name" value="sigma70-ECF"/>
    <property type="match status" value="1"/>
</dbReference>
<evidence type="ECO:0000259" key="6">
    <source>
        <dbReference type="Pfam" id="PF08281"/>
    </source>
</evidence>
<organism evidence="7 8">
    <name type="scientific">Parapedobacter indicus</name>
    <dbReference type="NCBI Taxonomy" id="1477437"/>
    <lineage>
        <taxon>Bacteria</taxon>
        <taxon>Pseudomonadati</taxon>
        <taxon>Bacteroidota</taxon>
        <taxon>Sphingobacteriia</taxon>
        <taxon>Sphingobacteriales</taxon>
        <taxon>Sphingobacteriaceae</taxon>
        <taxon>Parapedobacter</taxon>
    </lineage>
</organism>
<dbReference type="EMBL" id="FOQO01000003">
    <property type="protein sequence ID" value="SFI24844.1"/>
    <property type="molecule type" value="Genomic_DNA"/>
</dbReference>
<dbReference type="PANTHER" id="PTHR43133:SF46">
    <property type="entry name" value="RNA POLYMERASE SIGMA-70 FACTOR ECF SUBFAMILY"/>
    <property type="match status" value="1"/>
</dbReference>
<dbReference type="STRING" id="1477437.SAMN05444682_10342"/>
<proteinExistence type="inferred from homology"/>
<dbReference type="AlphaFoldDB" id="A0A1I3GN06"/>
<dbReference type="OrthoDB" id="656273at2"/>
<evidence type="ECO:0000256" key="1">
    <source>
        <dbReference type="ARBA" id="ARBA00010641"/>
    </source>
</evidence>
<keyword evidence="8" id="KW-1185">Reference proteome</keyword>
<protein>
    <submittedName>
        <fullName evidence="7">RNA polymerase sigma-70 factor, ECF subfamily</fullName>
    </submittedName>
</protein>
<dbReference type="GO" id="GO:0016987">
    <property type="term" value="F:sigma factor activity"/>
    <property type="evidence" value="ECO:0007669"/>
    <property type="project" value="UniProtKB-KW"/>
</dbReference>
<comment type="similarity">
    <text evidence="1">Belongs to the sigma-70 factor family. ECF subfamily.</text>
</comment>
<dbReference type="InterPro" id="IPR013325">
    <property type="entry name" value="RNA_pol_sigma_r2"/>
</dbReference>
<feature type="domain" description="RNA polymerase sigma-70 region 2" evidence="5">
    <location>
        <begin position="26"/>
        <end position="84"/>
    </location>
</feature>